<dbReference type="PANTHER" id="PTHR12286:SF5">
    <property type="entry name" value="SACCHAROPINE DEHYDROGENASE-LIKE OXIDOREDUCTASE"/>
    <property type="match status" value="1"/>
</dbReference>
<comment type="caution">
    <text evidence="1">The sequence shown here is derived from an EMBL/GenBank/DDBJ whole genome shotgun (WGS) entry which is preliminary data.</text>
</comment>
<dbReference type="GO" id="GO:0005739">
    <property type="term" value="C:mitochondrion"/>
    <property type="evidence" value="ECO:0007669"/>
    <property type="project" value="TreeGrafter"/>
</dbReference>
<dbReference type="GO" id="GO:0009247">
    <property type="term" value="P:glycolipid biosynthetic process"/>
    <property type="evidence" value="ECO:0007669"/>
    <property type="project" value="TreeGrafter"/>
</dbReference>
<reference evidence="1" key="2">
    <citation type="submission" date="2023-05" db="EMBL/GenBank/DDBJ databases">
        <authorList>
            <person name="Fouks B."/>
        </authorList>
    </citation>
    <scope>NUCLEOTIDE SEQUENCE</scope>
    <source>
        <strain evidence="1">Stay&amp;Tobe</strain>
        <tissue evidence="1">Testes</tissue>
    </source>
</reference>
<organism evidence="1 2">
    <name type="scientific">Diploptera punctata</name>
    <name type="common">Pacific beetle cockroach</name>
    <dbReference type="NCBI Taxonomy" id="6984"/>
    <lineage>
        <taxon>Eukaryota</taxon>
        <taxon>Metazoa</taxon>
        <taxon>Ecdysozoa</taxon>
        <taxon>Arthropoda</taxon>
        <taxon>Hexapoda</taxon>
        <taxon>Insecta</taxon>
        <taxon>Pterygota</taxon>
        <taxon>Neoptera</taxon>
        <taxon>Polyneoptera</taxon>
        <taxon>Dictyoptera</taxon>
        <taxon>Blattodea</taxon>
        <taxon>Blaberoidea</taxon>
        <taxon>Blaberidae</taxon>
        <taxon>Diplopterinae</taxon>
        <taxon>Diploptera</taxon>
    </lineage>
</organism>
<reference evidence="1" key="1">
    <citation type="journal article" date="2023" name="IScience">
        <title>Live-bearing cockroach genome reveals convergent evolutionary mechanisms linked to viviparity in insects and beyond.</title>
        <authorList>
            <person name="Fouks B."/>
            <person name="Harrison M.C."/>
            <person name="Mikhailova A.A."/>
            <person name="Marchal E."/>
            <person name="English S."/>
            <person name="Carruthers M."/>
            <person name="Jennings E.C."/>
            <person name="Chiamaka E.L."/>
            <person name="Frigard R.A."/>
            <person name="Pippel M."/>
            <person name="Attardo G.M."/>
            <person name="Benoit J.B."/>
            <person name="Bornberg-Bauer E."/>
            <person name="Tobe S.S."/>
        </authorList>
    </citation>
    <scope>NUCLEOTIDE SEQUENCE</scope>
    <source>
        <strain evidence="1">Stay&amp;Tobe</strain>
    </source>
</reference>
<keyword evidence="2" id="KW-1185">Reference proteome</keyword>
<evidence type="ECO:0000313" key="2">
    <source>
        <dbReference type="Proteomes" id="UP001233999"/>
    </source>
</evidence>
<accession>A0AAD8AFG7</accession>
<dbReference type="Proteomes" id="UP001233999">
    <property type="component" value="Unassembled WGS sequence"/>
</dbReference>
<proteinExistence type="predicted"/>
<protein>
    <submittedName>
        <fullName evidence="1">Uncharacterized protein</fullName>
    </submittedName>
</protein>
<gene>
    <name evidence="1" type="ORF">L9F63_026901</name>
</gene>
<sequence length="119" mass="13513">MKSLLSIMLLVFTGILFSILVRFQVGRDIMLKFPSFFSGGKMDEEGPSEELRKSFNYKATLFGEGWLEKLAEPTDQHKFRPNKKVIVEVTCKDPGYTSTCIMLLLSAITILKESDKMPN</sequence>
<evidence type="ECO:0000313" key="1">
    <source>
        <dbReference type="EMBL" id="KAJ9597994.1"/>
    </source>
</evidence>
<name>A0AAD8AFG7_DIPPU</name>
<feature type="non-terminal residue" evidence="1">
    <location>
        <position position="1"/>
    </location>
</feature>
<dbReference type="EMBL" id="JASPKZ010001546">
    <property type="protein sequence ID" value="KAJ9597994.1"/>
    <property type="molecule type" value="Genomic_DNA"/>
</dbReference>
<dbReference type="PANTHER" id="PTHR12286">
    <property type="entry name" value="SACCHAROPINE DEHYDROGENASE-LIKE OXIDOREDUCTASE"/>
    <property type="match status" value="1"/>
</dbReference>
<dbReference type="InterPro" id="IPR051276">
    <property type="entry name" value="Saccharopine_DH-like_oxidrdct"/>
</dbReference>
<dbReference type="GO" id="GO:0005811">
    <property type="term" value="C:lipid droplet"/>
    <property type="evidence" value="ECO:0007669"/>
    <property type="project" value="TreeGrafter"/>
</dbReference>
<dbReference type="AlphaFoldDB" id="A0AAD8AFG7"/>
<dbReference type="GO" id="GO:0005886">
    <property type="term" value="C:plasma membrane"/>
    <property type="evidence" value="ECO:0007669"/>
    <property type="project" value="TreeGrafter"/>
</dbReference>